<keyword evidence="3" id="KW-1185">Reference proteome</keyword>
<keyword evidence="1" id="KW-0472">Membrane</keyword>
<evidence type="ECO:0000313" key="2">
    <source>
        <dbReference type="EMBL" id="RKP13516.1"/>
    </source>
</evidence>
<dbReference type="OrthoDB" id="20229at2759"/>
<evidence type="ECO:0000256" key="1">
    <source>
        <dbReference type="SAM" id="Phobius"/>
    </source>
</evidence>
<gene>
    <name evidence="2" type="ORF">BJ684DRAFT_9936</name>
</gene>
<organism evidence="2 3">
    <name type="scientific">Piptocephalis cylindrospora</name>
    <dbReference type="NCBI Taxonomy" id="1907219"/>
    <lineage>
        <taxon>Eukaryota</taxon>
        <taxon>Fungi</taxon>
        <taxon>Fungi incertae sedis</taxon>
        <taxon>Zoopagomycota</taxon>
        <taxon>Zoopagomycotina</taxon>
        <taxon>Zoopagomycetes</taxon>
        <taxon>Zoopagales</taxon>
        <taxon>Piptocephalidaceae</taxon>
        <taxon>Piptocephalis</taxon>
    </lineage>
</organism>
<dbReference type="EMBL" id="KZ988002">
    <property type="protein sequence ID" value="RKP13516.1"/>
    <property type="molecule type" value="Genomic_DNA"/>
</dbReference>
<name>A0A4P9Y3L4_9FUNG</name>
<dbReference type="AlphaFoldDB" id="A0A4P9Y3L4"/>
<accession>A0A4P9Y3L4</accession>
<keyword evidence="1" id="KW-1133">Transmembrane helix</keyword>
<sequence>MGELFKEGQPDSEELQLLAGLAALATYKTWACPTAEERTGLCLLYSKFLSLYLLYQGGSWSAMALFLVNWLLVYVVIRPARYWGPAKAFPLTEDGVRKAVSLTEVARSHKQAKQRKKLDTADQSFMAEAWVILFETKWAPAARYFTVPFAELANTYTSSRLHFGRVDLDVYSALKLKYGIATDSASLDIPTVILFREGKEMLRLPSKTTGKVWDRSAVRDEDVCV</sequence>
<evidence type="ECO:0000313" key="3">
    <source>
        <dbReference type="Proteomes" id="UP000267251"/>
    </source>
</evidence>
<dbReference type="InterPro" id="IPR036249">
    <property type="entry name" value="Thioredoxin-like_sf"/>
</dbReference>
<dbReference type="SUPFAM" id="SSF52833">
    <property type="entry name" value="Thioredoxin-like"/>
    <property type="match status" value="1"/>
</dbReference>
<reference evidence="3" key="1">
    <citation type="journal article" date="2018" name="Nat. Microbiol.">
        <title>Leveraging single-cell genomics to expand the fungal tree of life.</title>
        <authorList>
            <person name="Ahrendt S.R."/>
            <person name="Quandt C.A."/>
            <person name="Ciobanu D."/>
            <person name="Clum A."/>
            <person name="Salamov A."/>
            <person name="Andreopoulos B."/>
            <person name="Cheng J.F."/>
            <person name="Woyke T."/>
            <person name="Pelin A."/>
            <person name="Henrissat B."/>
            <person name="Reynolds N.K."/>
            <person name="Benny G.L."/>
            <person name="Smith M.E."/>
            <person name="James T.Y."/>
            <person name="Grigoriev I.V."/>
        </authorList>
    </citation>
    <scope>NUCLEOTIDE SEQUENCE [LARGE SCALE GENOMIC DNA]</scope>
</reference>
<feature type="transmembrane region" description="Helical" evidence="1">
    <location>
        <begin position="53"/>
        <end position="77"/>
    </location>
</feature>
<proteinExistence type="predicted"/>
<dbReference type="Proteomes" id="UP000267251">
    <property type="component" value="Unassembled WGS sequence"/>
</dbReference>
<dbReference type="Gene3D" id="3.40.30.10">
    <property type="entry name" value="Glutaredoxin"/>
    <property type="match status" value="1"/>
</dbReference>
<evidence type="ECO:0008006" key="4">
    <source>
        <dbReference type="Google" id="ProtNLM"/>
    </source>
</evidence>
<protein>
    <recommendedName>
        <fullName evidence="4">Thioredoxin domain-containing protein</fullName>
    </recommendedName>
</protein>
<keyword evidence="1" id="KW-0812">Transmembrane</keyword>